<accession>A0A4R5LQ00</accession>
<dbReference type="OrthoDB" id="9956637at2"/>
<organism evidence="2 3">
    <name type="scientific">Seongchinamella unica</name>
    <dbReference type="NCBI Taxonomy" id="2547392"/>
    <lineage>
        <taxon>Bacteria</taxon>
        <taxon>Pseudomonadati</taxon>
        <taxon>Pseudomonadota</taxon>
        <taxon>Gammaproteobacteria</taxon>
        <taxon>Cellvibrionales</taxon>
        <taxon>Halieaceae</taxon>
        <taxon>Seongchinamella</taxon>
    </lineage>
</organism>
<dbReference type="AlphaFoldDB" id="A0A4R5LQ00"/>
<sequence length="82" mass="9114">MQSRTGVVNRGVVALVTGVLLCALVMTPFVLVIKYYDWGVGLVFVSPLVIWLLLRVGKALERWSRNESSSLPPDPDYPEDPL</sequence>
<keyword evidence="1" id="KW-0472">Membrane</keyword>
<evidence type="ECO:0000256" key="1">
    <source>
        <dbReference type="SAM" id="Phobius"/>
    </source>
</evidence>
<dbReference type="Proteomes" id="UP000295554">
    <property type="component" value="Unassembled WGS sequence"/>
</dbReference>
<evidence type="ECO:0000313" key="3">
    <source>
        <dbReference type="Proteomes" id="UP000295554"/>
    </source>
</evidence>
<gene>
    <name evidence="2" type="ORF">E2F43_13585</name>
</gene>
<evidence type="ECO:0000313" key="2">
    <source>
        <dbReference type="EMBL" id="TDG12617.1"/>
    </source>
</evidence>
<feature type="transmembrane region" description="Helical" evidence="1">
    <location>
        <begin position="38"/>
        <end position="56"/>
    </location>
</feature>
<dbReference type="RefSeq" id="WP_133213574.1">
    <property type="nucleotide sequence ID" value="NZ_SMSE01000003.1"/>
</dbReference>
<protein>
    <submittedName>
        <fullName evidence="2">Uncharacterized protein</fullName>
    </submittedName>
</protein>
<dbReference type="EMBL" id="SMSE01000003">
    <property type="protein sequence ID" value="TDG12617.1"/>
    <property type="molecule type" value="Genomic_DNA"/>
</dbReference>
<keyword evidence="1" id="KW-1133">Transmembrane helix</keyword>
<feature type="transmembrane region" description="Helical" evidence="1">
    <location>
        <begin position="12"/>
        <end position="32"/>
    </location>
</feature>
<keyword evidence="3" id="KW-1185">Reference proteome</keyword>
<proteinExistence type="predicted"/>
<reference evidence="2 3" key="1">
    <citation type="submission" date="2019-03" db="EMBL/GenBank/DDBJ databases">
        <title>Seongchinamella monodicae gen. nov., sp. nov., a novel member of the Gammaproteobacteria isolated from a tidal mudflat of beach.</title>
        <authorList>
            <person name="Yang H.G."/>
            <person name="Kang J.W."/>
            <person name="Lee S.D."/>
        </authorList>
    </citation>
    <scope>NUCLEOTIDE SEQUENCE [LARGE SCALE GENOMIC DNA]</scope>
    <source>
        <strain evidence="2 3">GH4-78</strain>
    </source>
</reference>
<comment type="caution">
    <text evidence="2">The sequence shown here is derived from an EMBL/GenBank/DDBJ whole genome shotgun (WGS) entry which is preliminary data.</text>
</comment>
<keyword evidence="1" id="KW-0812">Transmembrane</keyword>
<name>A0A4R5LQ00_9GAMM</name>